<reference evidence="8" key="1">
    <citation type="submission" date="2014-08" db="EMBL/GenBank/DDBJ databases">
        <authorList>
            <person name="Sharma Rahul"/>
            <person name="Thines Marco"/>
        </authorList>
    </citation>
    <scope>NUCLEOTIDE SEQUENCE</scope>
</reference>
<dbReference type="PANTHER" id="PTHR19818:SF144">
    <property type="entry name" value="METALLOTHIONEIN EXPRESSION ACTIVATOR-RELATED"/>
    <property type="match status" value="1"/>
</dbReference>
<dbReference type="Pfam" id="PF00096">
    <property type="entry name" value="zf-C2H2"/>
    <property type="match status" value="2"/>
</dbReference>
<evidence type="ECO:0000256" key="1">
    <source>
        <dbReference type="ARBA" id="ARBA00022723"/>
    </source>
</evidence>
<feature type="region of interest" description="Disordered" evidence="6">
    <location>
        <begin position="464"/>
        <end position="483"/>
    </location>
</feature>
<keyword evidence="2" id="KW-0677">Repeat</keyword>
<dbReference type="InterPro" id="IPR050329">
    <property type="entry name" value="GLI_C2H2-zinc-finger"/>
</dbReference>
<organism evidence="8">
    <name type="scientific">Phaffia rhodozyma</name>
    <name type="common">Yeast</name>
    <name type="synonym">Xanthophyllomyces dendrorhous</name>
    <dbReference type="NCBI Taxonomy" id="264483"/>
    <lineage>
        <taxon>Eukaryota</taxon>
        <taxon>Fungi</taxon>
        <taxon>Dikarya</taxon>
        <taxon>Basidiomycota</taxon>
        <taxon>Agaricomycotina</taxon>
        <taxon>Tremellomycetes</taxon>
        <taxon>Cystofilobasidiales</taxon>
        <taxon>Mrakiaceae</taxon>
        <taxon>Phaffia</taxon>
    </lineage>
</organism>
<keyword evidence="1" id="KW-0479">Metal-binding</keyword>
<dbReference type="SMART" id="SM00355">
    <property type="entry name" value="ZnF_C2H2"/>
    <property type="match status" value="2"/>
</dbReference>
<evidence type="ECO:0000256" key="3">
    <source>
        <dbReference type="ARBA" id="ARBA00022771"/>
    </source>
</evidence>
<feature type="region of interest" description="Disordered" evidence="6">
    <location>
        <begin position="114"/>
        <end position="151"/>
    </location>
</feature>
<dbReference type="GO" id="GO:0000978">
    <property type="term" value="F:RNA polymerase II cis-regulatory region sequence-specific DNA binding"/>
    <property type="evidence" value="ECO:0007669"/>
    <property type="project" value="TreeGrafter"/>
</dbReference>
<evidence type="ECO:0000256" key="4">
    <source>
        <dbReference type="ARBA" id="ARBA00022833"/>
    </source>
</evidence>
<protein>
    <submittedName>
        <fullName evidence="8">Bte binding protein 4</fullName>
    </submittedName>
</protein>
<feature type="domain" description="C2H2-type" evidence="7">
    <location>
        <begin position="803"/>
        <end position="832"/>
    </location>
</feature>
<feature type="compositionally biased region" description="Polar residues" evidence="6">
    <location>
        <begin position="214"/>
        <end position="231"/>
    </location>
</feature>
<dbReference type="PROSITE" id="PS00028">
    <property type="entry name" value="ZINC_FINGER_C2H2_1"/>
    <property type="match status" value="2"/>
</dbReference>
<evidence type="ECO:0000256" key="6">
    <source>
        <dbReference type="SAM" id="MobiDB-lite"/>
    </source>
</evidence>
<dbReference type="GO" id="GO:0005634">
    <property type="term" value="C:nucleus"/>
    <property type="evidence" value="ECO:0007669"/>
    <property type="project" value="UniProtKB-ARBA"/>
</dbReference>
<feature type="compositionally biased region" description="Basic residues" evidence="6">
    <location>
        <begin position="599"/>
        <end position="618"/>
    </location>
</feature>
<dbReference type="AlphaFoldDB" id="A0A0F7SK14"/>
<dbReference type="GO" id="GO:0008270">
    <property type="term" value="F:zinc ion binding"/>
    <property type="evidence" value="ECO:0007669"/>
    <property type="project" value="UniProtKB-KW"/>
</dbReference>
<dbReference type="InterPro" id="IPR013087">
    <property type="entry name" value="Znf_C2H2_type"/>
</dbReference>
<evidence type="ECO:0000313" key="8">
    <source>
        <dbReference type="EMBL" id="CDZ97292.1"/>
    </source>
</evidence>
<evidence type="ECO:0000259" key="7">
    <source>
        <dbReference type="PROSITE" id="PS50157"/>
    </source>
</evidence>
<accession>A0A0F7SK14</accession>
<sequence length="874" mass="95559">MIRQTLSPLDNGYSAYGHPVAGPSRSNQHLYPQPRDHIEPGMEYLTSPFNTRDPSASNNTISFNQSANTTSTNSLSVARVLLESPNKGSLSTFQAPAEHPVPNILLGPVHEEGRRWDYPNASETGQSPSTETLSGTWGSGPTEWPYGSIRKERGRGRNAVIREEYQSIDPQMLSAPPSHLRPHPSNLGPHSPSHSLQSLPSPPAPPPTQLSTHSWQQRPPSHAQTHTQARTSGHRKSISESYYTNVHPPATPVSYMAPTLSQHNLPPLSPSPRPLPYQATDCPSPIAHHPGWDDALDNFLAYGPAEGRPIDIPTPPVKSNSSVSFNEVKLGHPYIAHGILFGTEGTPSLESHSDLSPDFSQPSRSQPGTPGSFTQLYALDQMVSTSQQPAPLVSPTPSSFSYQPHYQFRPSQPYDPAMMDNYSLSTSLVLQPLYPTSPPVETYPVPLPPAADFKTHRRIMSTDSDYSTPYSQTPVLDEPTSPAKPEFERALPVVGELEERDDYALNDLQSSLVVRPPTSVPSGLTLSHSLDDTPKSKRALKPPTRRQSMPASSLPPSSRIKLKKEPTITANIIPNDPGTPKGNKTPLSSKGSLLAMIGRKLKPGPKPKVTKSPAKSHQRAQSLSSLSITGIVPPSDPSRPVLRSKLGGTPTSSQPHLQPRSTSIGLYSAEHSPDHRPSSPSSVFLHTDQSSPQSVRSNKRLPLTKGKKAASEKNTTEERPSLEITQAIITSLYEPIHPSDRSRVVSSMSPEPEGPDDGADRKAKMRGKEEMRYRCLVAECDRVFPRKSAIIHHIQMHLEDKPFACEAPGCHASFVRQHDLRRHERIHSDTKPFSCPCGKGFSRGDALVRHRQRAICIGGTPDTAPVSLKRRRGE</sequence>
<feature type="region of interest" description="Disordered" evidence="6">
    <location>
        <begin position="514"/>
        <end position="762"/>
    </location>
</feature>
<dbReference type="SUPFAM" id="SSF57667">
    <property type="entry name" value="beta-beta-alpha zinc fingers"/>
    <property type="match status" value="1"/>
</dbReference>
<feature type="compositionally biased region" description="Polar residues" evidence="6">
    <location>
        <begin position="687"/>
        <end position="696"/>
    </location>
</feature>
<feature type="region of interest" description="Disordered" evidence="6">
    <location>
        <begin position="347"/>
        <end position="373"/>
    </location>
</feature>
<feature type="compositionally biased region" description="Low complexity" evidence="6">
    <location>
        <begin position="189"/>
        <end position="199"/>
    </location>
</feature>
<dbReference type="PANTHER" id="PTHR19818">
    <property type="entry name" value="ZINC FINGER PROTEIN ZIC AND GLI"/>
    <property type="match status" value="1"/>
</dbReference>
<feature type="compositionally biased region" description="Polar residues" evidence="6">
    <location>
        <begin position="649"/>
        <end position="665"/>
    </location>
</feature>
<feature type="region of interest" description="Disordered" evidence="6">
    <location>
        <begin position="170"/>
        <end position="238"/>
    </location>
</feature>
<dbReference type="Gene3D" id="3.30.160.60">
    <property type="entry name" value="Classic Zinc Finger"/>
    <property type="match status" value="1"/>
</dbReference>
<feature type="region of interest" description="Disordered" evidence="6">
    <location>
        <begin position="1"/>
        <end position="26"/>
    </location>
</feature>
<evidence type="ECO:0000256" key="5">
    <source>
        <dbReference type="PROSITE-ProRule" id="PRU00042"/>
    </source>
</evidence>
<feature type="compositionally biased region" description="Polar residues" evidence="6">
    <location>
        <begin position="464"/>
        <end position="474"/>
    </location>
</feature>
<feature type="domain" description="C2H2-type" evidence="7">
    <location>
        <begin position="773"/>
        <end position="802"/>
    </location>
</feature>
<proteinExistence type="predicted"/>
<dbReference type="GO" id="GO:0045944">
    <property type="term" value="P:positive regulation of transcription by RNA polymerase II"/>
    <property type="evidence" value="ECO:0007669"/>
    <property type="project" value="UniProtKB-ARBA"/>
</dbReference>
<keyword evidence="3 5" id="KW-0863">Zinc-finger</keyword>
<feature type="compositionally biased region" description="Polar residues" evidence="6">
    <location>
        <begin position="358"/>
        <end position="373"/>
    </location>
</feature>
<feature type="compositionally biased region" description="Polar residues" evidence="6">
    <location>
        <begin position="121"/>
        <end position="136"/>
    </location>
</feature>
<feature type="compositionally biased region" description="Polar residues" evidence="6">
    <location>
        <begin position="545"/>
        <end position="556"/>
    </location>
</feature>
<feature type="compositionally biased region" description="Polar residues" evidence="6">
    <location>
        <begin position="619"/>
        <end position="628"/>
    </location>
</feature>
<evidence type="ECO:0000256" key="2">
    <source>
        <dbReference type="ARBA" id="ARBA00022737"/>
    </source>
</evidence>
<name>A0A0F7SK14_PHARH</name>
<dbReference type="PROSITE" id="PS50157">
    <property type="entry name" value="ZINC_FINGER_C2H2_2"/>
    <property type="match status" value="2"/>
</dbReference>
<dbReference type="GO" id="GO:0000981">
    <property type="term" value="F:DNA-binding transcription factor activity, RNA polymerase II-specific"/>
    <property type="evidence" value="ECO:0007669"/>
    <property type="project" value="TreeGrafter"/>
</dbReference>
<dbReference type="InterPro" id="IPR036236">
    <property type="entry name" value="Znf_C2H2_sf"/>
</dbReference>
<dbReference type="EMBL" id="LN483167">
    <property type="protein sequence ID" value="CDZ97292.1"/>
    <property type="molecule type" value="Genomic_DNA"/>
</dbReference>
<feature type="compositionally biased region" description="Basic and acidic residues" evidence="6">
    <location>
        <begin position="709"/>
        <end position="721"/>
    </location>
</feature>
<keyword evidence="4" id="KW-0862">Zinc</keyword>